<dbReference type="InterPro" id="IPR052517">
    <property type="entry name" value="GlcG_carb_metab_protein"/>
</dbReference>
<dbReference type="OrthoDB" id="5075159at2759"/>
<dbReference type="Pfam" id="PF03928">
    <property type="entry name" value="HbpS-like"/>
    <property type="match status" value="1"/>
</dbReference>
<evidence type="ECO:0008006" key="4">
    <source>
        <dbReference type="Google" id="ProtNLM"/>
    </source>
</evidence>
<dbReference type="SUPFAM" id="SSF143744">
    <property type="entry name" value="GlcG-like"/>
    <property type="match status" value="1"/>
</dbReference>
<dbReference type="Gene3D" id="3.30.450.150">
    <property type="entry name" value="Haem-degrading domain"/>
    <property type="match status" value="1"/>
</dbReference>
<dbReference type="EMBL" id="JAGMUU010000003">
    <property type="protein sequence ID" value="KAH7157987.1"/>
    <property type="molecule type" value="Genomic_DNA"/>
</dbReference>
<gene>
    <name evidence="2" type="ORF">B0J13DRAFT_650797</name>
</gene>
<reference evidence="2" key="1">
    <citation type="journal article" date="2021" name="Nat. Commun.">
        <title>Genetic determinants of endophytism in the Arabidopsis root mycobiome.</title>
        <authorList>
            <person name="Mesny F."/>
            <person name="Miyauchi S."/>
            <person name="Thiergart T."/>
            <person name="Pickel B."/>
            <person name="Atanasova L."/>
            <person name="Karlsson M."/>
            <person name="Huettel B."/>
            <person name="Barry K.W."/>
            <person name="Haridas S."/>
            <person name="Chen C."/>
            <person name="Bauer D."/>
            <person name="Andreopoulos W."/>
            <person name="Pangilinan J."/>
            <person name="LaButti K."/>
            <person name="Riley R."/>
            <person name="Lipzen A."/>
            <person name="Clum A."/>
            <person name="Drula E."/>
            <person name="Henrissat B."/>
            <person name="Kohler A."/>
            <person name="Grigoriev I.V."/>
            <person name="Martin F.M."/>
            <person name="Hacquard S."/>
        </authorList>
    </citation>
    <scope>NUCLEOTIDE SEQUENCE</scope>
    <source>
        <strain evidence="2">MPI-CAGE-AT-0021</strain>
    </source>
</reference>
<dbReference type="PANTHER" id="PTHR34309">
    <property type="entry name" value="SLR1406 PROTEIN"/>
    <property type="match status" value="1"/>
</dbReference>
<evidence type="ECO:0000313" key="2">
    <source>
        <dbReference type="EMBL" id="KAH7157987.1"/>
    </source>
</evidence>
<proteinExistence type="predicted"/>
<evidence type="ECO:0000313" key="3">
    <source>
        <dbReference type="Proteomes" id="UP000717696"/>
    </source>
</evidence>
<evidence type="ECO:0000256" key="1">
    <source>
        <dbReference type="SAM" id="SignalP"/>
    </source>
</evidence>
<dbReference type="InterPro" id="IPR005624">
    <property type="entry name" value="PduO/GlcC-like"/>
</dbReference>
<accession>A0A9P9FCS1</accession>
<name>A0A9P9FCS1_9HYPO</name>
<comment type="caution">
    <text evidence="2">The sequence shown here is derived from an EMBL/GenBank/DDBJ whole genome shotgun (WGS) entry which is preliminary data.</text>
</comment>
<sequence>MKSAWALAAALGAAFLPNSAFAIITNTLKAPNERFVLNARQALIAVEATSAKLAEMKNAFPSSIVVADPYGYPIAVLRMDNAFLESFDTCVRKARTVSLFNGAITSGELGPLVQPGSGEYGLEHTNGGMLPVAGGVPIFINGTFFGAIGVCGGSGEEDIEAATAGVLAVGGTLTP</sequence>
<protein>
    <recommendedName>
        <fullName evidence="4">Heme-binding protein</fullName>
    </recommendedName>
</protein>
<keyword evidence="3" id="KW-1185">Reference proteome</keyword>
<dbReference type="InterPro" id="IPR038084">
    <property type="entry name" value="PduO/GlcC-like_sf"/>
</dbReference>
<dbReference type="PANTHER" id="PTHR34309:SF1">
    <property type="entry name" value="PROTEIN GLCG"/>
    <property type="match status" value="1"/>
</dbReference>
<dbReference type="AlphaFoldDB" id="A0A9P9FCS1"/>
<dbReference type="Proteomes" id="UP000717696">
    <property type="component" value="Unassembled WGS sequence"/>
</dbReference>
<keyword evidence="1" id="KW-0732">Signal</keyword>
<feature type="signal peptide" evidence="1">
    <location>
        <begin position="1"/>
        <end position="22"/>
    </location>
</feature>
<organism evidence="2 3">
    <name type="scientific">Dactylonectria estremocensis</name>
    <dbReference type="NCBI Taxonomy" id="1079267"/>
    <lineage>
        <taxon>Eukaryota</taxon>
        <taxon>Fungi</taxon>
        <taxon>Dikarya</taxon>
        <taxon>Ascomycota</taxon>
        <taxon>Pezizomycotina</taxon>
        <taxon>Sordariomycetes</taxon>
        <taxon>Hypocreomycetidae</taxon>
        <taxon>Hypocreales</taxon>
        <taxon>Nectriaceae</taxon>
        <taxon>Dactylonectria</taxon>
    </lineage>
</organism>
<feature type="chain" id="PRO_5040331781" description="Heme-binding protein" evidence="1">
    <location>
        <begin position="23"/>
        <end position="175"/>
    </location>
</feature>